<reference evidence="1" key="3">
    <citation type="submission" date="2022-06" db="UniProtKB">
        <authorList>
            <consortium name="EnsemblPlants"/>
        </authorList>
    </citation>
    <scope>IDENTIFICATION</scope>
</reference>
<sequence>MASGAASGLASTLDKWGNHEKMGWTSIMHAYGHTIVQTFSYLFIYD</sequence>
<dbReference type="Proteomes" id="UP000015106">
    <property type="component" value="Chromosome 7"/>
</dbReference>
<organism evidence="1 2">
    <name type="scientific">Triticum urartu</name>
    <name type="common">Red wild einkorn</name>
    <name type="synonym">Crithodium urartu</name>
    <dbReference type="NCBI Taxonomy" id="4572"/>
    <lineage>
        <taxon>Eukaryota</taxon>
        <taxon>Viridiplantae</taxon>
        <taxon>Streptophyta</taxon>
        <taxon>Embryophyta</taxon>
        <taxon>Tracheophyta</taxon>
        <taxon>Spermatophyta</taxon>
        <taxon>Magnoliopsida</taxon>
        <taxon>Liliopsida</taxon>
        <taxon>Poales</taxon>
        <taxon>Poaceae</taxon>
        <taxon>BOP clade</taxon>
        <taxon>Pooideae</taxon>
        <taxon>Triticodae</taxon>
        <taxon>Triticeae</taxon>
        <taxon>Triticinae</taxon>
        <taxon>Triticum</taxon>
    </lineage>
</organism>
<reference evidence="1" key="2">
    <citation type="submission" date="2018-03" db="EMBL/GenBank/DDBJ databases">
        <title>The Triticum urartu genome reveals the dynamic nature of wheat genome evolution.</title>
        <authorList>
            <person name="Ling H."/>
            <person name="Ma B."/>
            <person name="Shi X."/>
            <person name="Liu H."/>
            <person name="Dong L."/>
            <person name="Sun H."/>
            <person name="Cao Y."/>
            <person name="Gao Q."/>
            <person name="Zheng S."/>
            <person name="Li Y."/>
            <person name="Yu Y."/>
            <person name="Du H."/>
            <person name="Qi M."/>
            <person name="Li Y."/>
            <person name="Yu H."/>
            <person name="Cui Y."/>
            <person name="Wang N."/>
            <person name="Chen C."/>
            <person name="Wu H."/>
            <person name="Zhao Y."/>
            <person name="Zhang J."/>
            <person name="Li Y."/>
            <person name="Zhou W."/>
            <person name="Zhang B."/>
            <person name="Hu W."/>
            <person name="Eijk M."/>
            <person name="Tang J."/>
            <person name="Witsenboer H."/>
            <person name="Zhao S."/>
            <person name="Li Z."/>
            <person name="Zhang A."/>
            <person name="Wang D."/>
            <person name="Liang C."/>
        </authorList>
    </citation>
    <scope>NUCLEOTIDE SEQUENCE [LARGE SCALE GENOMIC DNA]</scope>
    <source>
        <strain evidence="1">cv. G1812</strain>
    </source>
</reference>
<dbReference type="AlphaFoldDB" id="A0A8R7R2L0"/>
<accession>A0A8R7R2L0</accession>
<keyword evidence="2" id="KW-1185">Reference proteome</keyword>
<proteinExistence type="predicted"/>
<evidence type="ECO:0000313" key="2">
    <source>
        <dbReference type="Proteomes" id="UP000015106"/>
    </source>
</evidence>
<dbReference type="EnsemblPlants" id="TuG1812G0700002694.01.T01">
    <property type="protein sequence ID" value="TuG1812G0700002694.01.T01.cds380552"/>
    <property type="gene ID" value="TuG1812G0700002694.01"/>
</dbReference>
<protein>
    <submittedName>
        <fullName evidence="1">Uncharacterized protein</fullName>
    </submittedName>
</protein>
<name>A0A8R7R2L0_TRIUA</name>
<reference evidence="2" key="1">
    <citation type="journal article" date="2013" name="Nature">
        <title>Draft genome of the wheat A-genome progenitor Triticum urartu.</title>
        <authorList>
            <person name="Ling H.Q."/>
            <person name="Zhao S."/>
            <person name="Liu D."/>
            <person name="Wang J."/>
            <person name="Sun H."/>
            <person name="Zhang C."/>
            <person name="Fan H."/>
            <person name="Li D."/>
            <person name="Dong L."/>
            <person name="Tao Y."/>
            <person name="Gao C."/>
            <person name="Wu H."/>
            <person name="Li Y."/>
            <person name="Cui Y."/>
            <person name="Guo X."/>
            <person name="Zheng S."/>
            <person name="Wang B."/>
            <person name="Yu K."/>
            <person name="Liang Q."/>
            <person name="Yang W."/>
            <person name="Lou X."/>
            <person name="Chen J."/>
            <person name="Feng M."/>
            <person name="Jian J."/>
            <person name="Zhang X."/>
            <person name="Luo G."/>
            <person name="Jiang Y."/>
            <person name="Liu J."/>
            <person name="Wang Z."/>
            <person name="Sha Y."/>
            <person name="Zhang B."/>
            <person name="Wu H."/>
            <person name="Tang D."/>
            <person name="Shen Q."/>
            <person name="Xue P."/>
            <person name="Zou S."/>
            <person name="Wang X."/>
            <person name="Liu X."/>
            <person name="Wang F."/>
            <person name="Yang Y."/>
            <person name="An X."/>
            <person name="Dong Z."/>
            <person name="Zhang K."/>
            <person name="Zhang X."/>
            <person name="Luo M.C."/>
            <person name="Dvorak J."/>
            <person name="Tong Y."/>
            <person name="Wang J."/>
            <person name="Yang H."/>
            <person name="Li Z."/>
            <person name="Wang D."/>
            <person name="Zhang A."/>
            <person name="Wang J."/>
        </authorList>
    </citation>
    <scope>NUCLEOTIDE SEQUENCE</scope>
    <source>
        <strain evidence="2">cv. G1812</strain>
    </source>
</reference>
<dbReference type="Gramene" id="TuG1812G0700002694.01.T01">
    <property type="protein sequence ID" value="TuG1812G0700002694.01.T01.cds380552"/>
    <property type="gene ID" value="TuG1812G0700002694.01"/>
</dbReference>
<evidence type="ECO:0000313" key="1">
    <source>
        <dbReference type="EnsemblPlants" id="TuG1812G0700002694.01.T01.cds380552"/>
    </source>
</evidence>